<accession>A0A2P4QSS2</accession>
<protein>
    <recommendedName>
        <fullName evidence="3">FAR1 domain-containing protein</fullName>
    </recommendedName>
</protein>
<proteinExistence type="predicted"/>
<reference evidence="1 2" key="2">
    <citation type="journal article" date="2018" name="New Phytol.">
        <title>High intraspecific genome diversity in the model arbuscular mycorrhizal symbiont Rhizophagus irregularis.</title>
        <authorList>
            <person name="Chen E.C.H."/>
            <person name="Morin E."/>
            <person name="Beaudet D."/>
            <person name="Noel J."/>
            <person name="Yildirir G."/>
            <person name="Ndikumana S."/>
            <person name="Charron P."/>
            <person name="St-Onge C."/>
            <person name="Giorgi J."/>
            <person name="Kruger M."/>
            <person name="Marton T."/>
            <person name="Ropars J."/>
            <person name="Grigoriev I.V."/>
            <person name="Hainaut M."/>
            <person name="Henrissat B."/>
            <person name="Roux C."/>
            <person name="Martin F."/>
            <person name="Corradi N."/>
        </authorList>
    </citation>
    <scope>NUCLEOTIDE SEQUENCE [LARGE SCALE GENOMIC DNA]</scope>
    <source>
        <strain evidence="1 2">DAOM 197198</strain>
    </source>
</reference>
<sequence length="264" mass="30991">MGQFAKTTSSKVFTIIIQSESKCNNSETENKSDAKLKLEVNFKFIIKQADDIKEVFMPFFTESFESLNVENSEVAKSAEIVIGELEDIIMSSNNSFIEDNFDDWEFVDKFINAYCLERGFRYQIYRNDKDPNDHTITRHKSFRCSLDEQQIRCTTLVNLHNHELNPTQIAHLNNARYQQFNENMIQDLSFFTGCNVAPITQLEILKKKYPQHIFYKQDVYNAIYSLNKNTKDEDFDSGLLFNSLFEKMTEDPNWRVFVRHSGNE</sequence>
<dbReference type="Proteomes" id="UP000018888">
    <property type="component" value="Unassembled WGS sequence"/>
</dbReference>
<dbReference type="VEuPathDB" id="FungiDB:RhiirFUN_014095"/>
<dbReference type="AlphaFoldDB" id="A0A2P4QSS2"/>
<comment type="caution">
    <text evidence="1">The sequence shown here is derived from an EMBL/GenBank/DDBJ whole genome shotgun (WGS) entry which is preliminary data.</text>
</comment>
<dbReference type="EMBL" id="AUPC02000016">
    <property type="protein sequence ID" value="POG80681.1"/>
    <property type="molecule type" value="Genomic_DNA"/>
</dbReference>
<organism evidence="1 2">
    <name type="scientific">Rhizophagus irregularis (strain DAOM 181602 / DAOM 197198 / MUCL 43194)</name>
    <name type="common">Arbuscular mycorrhizal fungus</name>
    <name type="synonym">Glomus intraradices</name>
    <dbReference type="NCBI Taxonomy" id="747089"/>
    <lineage>
        <taxon>Eukaryota</taxon>
        <taxon>Fungi</taxon>
        <taxon>Fungi incertae sedis</taxon>
        <taxon>Mucoromycota</taxon>
        <taxon>Glomeromycotina</taxon>
        <taxon>Glomeromycetes</taxon>
        <taxon>Glomerales</taxon>
        <taxon>Glomeraceae</taxon>
        <taxon>Rhizophagus</taxon>
    </lineage>
</organism>
<reference evidence="1 2" key="1">
    <citation type="journal article" date="2013" name="Proc. Natl. Acad. Sci. U.S.A.">
        <title>Genome of an arbuscular mycorrhizal fungus provides insight into the oldest plant symbiosis.</title>
        <authorList>
            <person name="Tisserant E."/>
            <person name="Malbreil M."/>
            <person name="Kuo A."/>
            <person name="Kohler A."/>
            <person name="Symeonidi A."/>
            <person name="Balestrini R."/>
            <person name="Charron P."/>
            <person name="Duensing N."/>
            <person name="Frei Dit Frey N."/>
            <person name="Gianinazzi-Pearson V."/>
            <person name="Gilbert L.B."/>
            <person name="Handa Y."/>
            <person name="Herr J.R."/>
            <person name="Hijri M."/>
            <person name="Koul R."/>
            <person name="Kawaguchi M."/>
            <person name="Krajinski F."/>
            <person name="Lammers P.J."/>
            <person name="Masclaux F.G."/>
            <person name="Murat C."/>
            <person name="Morin E."/>
            <person name="Ndikumana S."/>
            <person name="Pagni M."/>
            <person name="Petitpierre D."/>
            <person name="Requena N."/>
            <person name="Rosikiewicz P."/>
            <person name="Riley R."/>
            <person name="Saito K."/>
            <person name="San Clemente H."/>
            <person name="Shapiro H."/>
            <person name="van Tuinen D."/>
            <person name="Becard G."/>
            <person name="Bonfante P."/>
            <person name="Paszkowski U."/>
            <person name="Shachar-Hill Y.Y."/>
            <person name="Tuskan G.A."/>
            <person name="Young P.W."/>
            <person name="Sanders I.R."/>
            <person name="Henrissat B."/>
            <person name="Rensing S.A."/>
            <person name="Grigoriev I.V."/>
            <person name="Corradi N."/>
            <person name="Roux C."/>
            <person name="Martin F."/>
        </authorList>
    </citation>
    <scope>NUCLEOTIDE SEQUENCE [LARGE SCALE GENOMIC DNA]</scope>
    <source>
        <strain evidence="1 2">DAOM 197198</strain>
    </source>
</reference>
<evidence type="ECO:0000313" key="1">
    <source>
        <dbReference type="EMBL" id="POG80681.1"/>
    </source>
</evidence>
<name>A0A2P4QSS2_RHIID</name>
<evidence type="ECO:0008006" key="3">
    <source>
        <dbReference type="Google" id="ProtNLM"/>
    </source>
</evidence>
<keyword evidence="2" id="KW-1185">Reference proteome</keyword>
<evidence type="ECO:0000313" key="2">
    <source>
        <dbReference type="Proteomes" id="UP000018888"/>
    </source>
</evidence>
<gene>
    <name evidence="1" type="ORF">GLOIN_2v1764241</name>
</gene>